<feature type="binding site" evidence="5">
    <location>
        <position position="31"/>
    </location>
    <ligand>
        <name>AMP</name>
        <dbReference type="ChEBI" id="CHEBI:456215"/>
    </ligand>
</feature>
<evidence type="ECO:0000313" key="9">
    <source>
        <dbReference type="Proteomes" id="UP001161325"/>
    </source>
</evidence>
<keyword evidence="5" id="KW-0963">Cytoplasm</keyword>
<comment type="domain">
    <text evidence="5">Consists of three domains, a large central CORE domain and two small peripheral domains, NMPbind and LID, which undergo movements during catalysis. The LID domain closes over the site of phosphoryl transfer upon ATP binding. Assembling and dissambling the active center during each catalytic cycle provides an effective means to prevent ATP hydrolysis. Some bacteria have evolved a zinc-coordinating structure that stabilizes the LID domain.</text>
</comment>
<keyword evidence="2 5" id="KW-0545">Nucleotide biosynthesis</keyword>
<evidence type="ECO:0000256" key="6">
    <source>
        <dbReference type="RuleBase" id="RU003330"/>
    </source>
</evidence>
<feature type="binding site" evidence="5">
    <location>
        <position position="171"/>
    </location>
    <ligand>
        <name>AMP</name>
        <dbReference type="ChEBI" id="CHEBI:456215"/>
    </ligand>
</feature>
<dbReference type="NCBIfam" id="NF011100">
    <property type="entry name" value="PRK14527.1"/>
    <property type="match status" value="1"/>
</dbReference>
<comment type="caution">
    <text evidence="8">The sequence shown here is derived from an EMBL/GenBank/DDBJ whole genome shotgun (WGS) entry which is preliminary data.</text>
</comment>
<dbReference type="Pfam" id="PF00406">
    <property type="entry name" value="ADK"/>
    <property type="match status" value="1"/>
</dbReference>
<feature type="region of interest" description="LID" evidence="5">
    <location>
        <begin position="126"/>
        <end position="163"/>
    </location>
</feature>
<dbReference type="SUPFAM" id="SSF52540">
    <property type="entry name" value="P-loop containing nucleoside triphosphate hydrolases"/>
    <property type="match status" value="1"/>
</dbReference>
<evidence type="ECO:0000256" key="2">
    <source>
        <dbReference type="ARBA" id="ARBA00022727"/>
    </source>
</evidence>
<comment type="pathway">
    <text evidence="5">Purine metabolism; AMP biosynthesis via salvage pathway; AMP from ADP: step 1/1.</text>
</comment>
<evidence type="ECO:0000256" key="4">
    <source>
        <dbReference type="ARBA" id="ARBA00022777"/>
    </source>
</evidence>
<evidence type="ECO:0000256" key="3">
    <source>
        <dbReference type="ARBA" id="ARBA00022741"/>
    </source>
</evidence>
<keyword evidence="5" id="KW-0862">Zinc</keyword>
<dbReference type="CDD" id="cd01428">
    <property type="entry name" value="ADK"/>
    <property type="match status" value="1"/>
</dbReference>
<dbReference type="InterPro" id="IPR027417">
    <property type="entry name" value="P-loop_NTPase"/>
</dbReference>
<keyword evidence="9" id="KW-1185">Reference proteome</keyword>
<evidence type="ECO:0000256" key="5">
    <source>
        <dbReference type="HAMAP-Rule" id="MF_00235"/>
    </source>
</evidence>
<feature type="binding site" evidence="5">
    <location>
        <begin position="57"/>
        <end position="59"/>
    </location>
    <ligand>
        <name>AMP</name>
        <dbReference type="ChEBI" id="CHEBI:456215"/>
    </ligand>
</feature>
<reference evidence="8" key="1">
    <citation type="submission" date="2022-08" db="EMBL/GenBank/DDBJ databases">
        <title>Draft genome sequencing of Roseisolibacter agri AW1220.</title>
        <authorList>
            <person name="Tobiishi Y."/>
            <person name="Tonouchi A."/>
        </authorList>
    </citation>
    <scope>NUCLEOTIDE SEQUENCE</scope>
    <source>
        <strain evidence="8">AW1220</strain>
    </source>
</reference>
<keyword evidence="3 5" id="KW-0547">Nucleotide-binding</keyword>
<keyword evidence="5 7" id="KW-0067">ATP-binding</keyword>
<dbReference type="PRINTS" id="PR00094">
    <property type="entry name" value="ADENYLTKNASE"/>
</dbReference>
<dbReference type="EC" id="2.7.4.3" evidence="5 7"/>
<comment type="function">
    <text evidence="5">Catalyzes the reversible transfer of the terminal phosphate group between ATP and AMP. Plays an important role in cellular energy homeostasis and in adenine nucleotide metabolism.</text>
</comment>
<comment type="catalytic activity">
    <reaction evidence="5 7">
        <text>AMP + ATP = 2 ADP</text>
        <dbReference type="Rhea" id="RHEA:12973"/>
        <dbReference type="ChEBI" id="CHEBI:30616"/>
        <dbReference type="ChEBI" id="CHEBI:456215"/>
        <dbReference type="ChEBI" id="CHEBI:456216"/>
        <dbReference type="EC" id="2.7.4.3"/>
    </reaction>
</comment>
<dbReference type="AlphaFoldDB" id="A0AA37QAN5"/>
<keyword evidence="1 5" id="KW-0808">Transferase</keyword>
<feature type="binding site" evidence="5">
    <location>
        <position position="200"/>
    </location>
    <ligand>
        <name>ATP</name>
        <dbReference type="ChEBI" id="CHEBI:30616"/>
    </ligand>
</feature>
<feature type="binding site" evidence="5">
    <location>
        <position position="130"/>
    </location>
    <ligand>
        <name>Zn(2+)</name>
        <dbReference type="ChEBI" id="CHEBI:29105"/>
        <note>structural</note>
    </ligand>
</feature>
<feature type="region of interest" description="NMP" evidence="5">
    <location>
        <begin position="30"/>
        <end position="59"/>
    </location>
</feature>
<dbReference type="RefSeq" id="WP_284350635.1">
    <property type="nucleotide sequence ID" value="NZ_BRXS01000004.1"/>
</dbReference>
<dbReference type="GO" id="GO:0008270">
    <property type="term" value="F:zinc ion binding"/>
    <property type="evidence" value="ECO:0007669"/>
    <property type="project" value="UniProtKB-UniRule"/>
</dbReference>
<dbReference type="NCBIfam" id="NF001381">
    <property type="entry name" value="PRK00279.1-3"/>
    <property type="match status" value="1"/>
</dbReference>
<feature type="binding site" evidence="5">
    <location>
        <position position="36"/>
    </location>
    <ligand>
        <name>AMP</name>
        <dbReference type="ChEBI" id="CHEBI:456215"/>
    </ligand>
</feature>
<comment type="subunit">
    <text evidence="5 7">Monomer.</text>
</comment>
<keyword evidence="4 5" id="KW-0418">Kinase</keyword>
<keyword evidence="5" id="KW-0479">Metal-binding</keyword>
<dbReference type="NCBIfam" id="TIGR01351">
    <property type="entry name" value="adk"/>
    <property type="match status" value="1"/>
</dbReference>
<dbReference type="EMBL" id="BRXS01000004">
    <property type="protein sequence ID" value="GLC26176.1"/>
    <property type="molecule type" value="Genomic_DNA"/>
</dbReference>
<sequence>MVIVLFGKPGAGKGTQAPRLAEALGVPILATGDVLRAALREGTRLGLEAKSYMDRGALVPDDVILGIVKETLQSPHFANGAVLDGVVRTVPQAEGLERVLAELGRTLNAVLVFDIDDEEIVQRISGRLVCDVCQTPVTGGEVGAPCPKPGTSDGGHLVRRKDDEPAAVRTRLDVYRAQTLPVLDWYQAQGANVRIIDAVGAVEDVTDRALAAVGLPTGGSGRPA</sequence>
<gene>
    <name evidence="5" type="primary">adk</name>
    <name evidence="8" type="ORF">rosag_26890</name>
</gene>
<protein>
    <recommendedName>
        <fullName evidence="5 7">Adenylate kinase</fullName>
        <shortName evidence="5">AK</shortName>
        <ecNumber evidence="5 7">2.7.4.3</ecNumber>
    </recommendedName>
    <alternativeName>
        <fullName evidence="5">ATP-AMP transphosphorylase</fullName>
    </alternativeName>
    <alternativeName>
        <fullName evidence="5">ATP:AMP phosphotransferase</fullName>
    </alternativeName>
    <alternativeName>
        <fullName evidence="5">Adenylate monophosphate kinase</fullName>
    </alternativeName>
</protein>
<comment type="caution">
    <text evidence="5">Lacks conserved residue(s) required for the propagation of feature annotation.</text>
</comment>
<feature type="binding site" evidence="5">
    <location>
        <position position="133"/>
    </location>
    <ligand>
        <name>Zn(2+)</name>
        <dbReference type="ChEBI" id="CHEBI:29105"/>
        <note>structural</note>
    </ligand>
</feature>
<comment type="similarity">
    <text evidence="5 6">Belongs to the adenylate kinase family.</text>
</comment>
<evidence type="ECO:0000313" key="8">
    <source>
        <dbReference type="EMBL" id="GLC26176.1"/>
    </source>
</evidence>
<organism evidence="8 9">
    <name type="scientific">Roseisolibacter agri</name>
    <dbReference type="NCBI Taxonomy" id="2014610"/>
    <lineage>
        <taxon>Bacteria</taxon>
        <taxon>Pseudomonadati</taxon>
        <taxon>Gemmatimonadota</taxon>
        <taxon>Gemmatimonadia</taxon>
        <taxon>Gemmatimonadales</taxon>
        <taxon>Gemmatimonadaceae</taxon>
        <taxon>Roseisolibacter</taxon>
    </lineage>
</organism>
<proteinExistence type="inferred from homology"/>
<feature type="binding site" evidence="5">
    <location>
        <position position="92"/>
    </location>
    <ligand>
        <name>AMP</name>
        <dbReference type="ChEBI" id="CHEBI:456215"/>
    </ligand>
</feature>
<dbReference type="GO" id="GO:0005737">
    <property type="term" value="C:cytoplasm"/>
    <property type="evidence" value="ECO:0007669"/>
    <property type="project" value="UniProtKB-SubCell"/>
</dbReference>
<dbReference type="PANTHER" id="PTHR23359">
    <property type="entry name" value="NUCLEOTIDE KINASE"/>
    <property type="match status" value="1"/>
</dbReference>
<feature type="binding site" evidence="5">
    <location>
        <position position="160"/>
    </location>
    <ligand>
        <name>AMP</name>
        <dbReference type="ChEBI" id="CHEBI:456215"/>
    </ligand>
</feature>
<dbReference type="Gene3D" id="3.40.50.300">
    <property type="entry name" value="P-loop containing nucleotide triphosphate hydrolases"/>
    <property type="match status" value="1"/>
</dbReference>
<dbReference type="InterPro" id="IPR000850">
    <property type="entry name" value="Adenylat/UMP-CMP_kin"/>
</dbReference>
<evidence type="ECO:0000256" key="1">
    <source>
        <dbReference type="ARBA" id="ARBA00022679"/>
    </source>
</evidence>
<dbReference type="InterPro" id="IPR006259">
    <property type="entry name" value="Adenyl_kin_sub"/>
</dbReference>
<accession>A0AA37QAN5</accession>
<dbReference type="Proteomes" id="UP001161325">
    <property type="component" value="Unassembled WGS sequence"/>
</dbReference>
<evidence type="ECO:0000256" key="7">
    <source>
        <dbReference type="RuleBase" id="RU003331"/>
    </source>
</evidence>
<name>A0AA37QAN5_9BACT</name>
<dbReference type="GO" id="GO:0044209">
    <property type="term" value="P:AMP salvage"/>
    <property type="evidence" value="ECO:0007669"/>
    <property type="project" value="UniProtKB-UniRule"/>
</dbReference>
<dbReference type="GO" id="GO:0005524">
    <property type="term" value="F:ATP binding"/>
    <property type="evidence" value="ECO:0007669"/>
    <property type="project" value="UniProtKB-UniRule"/>
</dbReference>
<dbReference type="GO" id="GO:0004017">
    <property type="term" value="F:AMP kinase activity"/>
    <property type="evidence" value="ECO:0007669"/>
    <property type="project" value="UniProtKB-UniRule"/>
</dbReference>
<feature type="binding site" evidence="5">
    <location>
        <position position="127"/>
    </location>
    <ligand>
        <name>ATP</name>
        <dbReference type="ChEBI" id="CHEBI:30616"/>
    </ligand>
</feature>
<dbReference type="HAMAP" id="MF_00235">
    <property type="entry name" value="Adenylate_kinase_Adk"/>
    <property type="match status" value="1"/>
</dbReference>
<comment type="subcellular location">
    <subcellularLocation>
        <location evidence="5 7">Cytoplasm</location>
    </subcellularLocation>
</comment>
<feature type="binding site" evidence="5">
    <location>
        <begin position="10"/>
        <end position="15"/>
    </location>
    <ligand>
        <name>ATP</name>
        <dbReference type="ChEBI" id="CHEBI:30616"/>
    </ligand>
</feature>